<protein>
    <submittedName>
        <fullName evidence="5">Winged helix-turn-helix transcriptional regulator</fullName>
    </submittedName>
</protein>
<dbReference type="SUPFAM" id="SSF46785">
    <property type="entry name" value="Winged helix' DNA-binding domain"/>
    <property type="match status" value="1"/>
</dbReference>
<dbReference type="InterPro" id="IPR051081">
    <property type="entry name" value="HTH_MetalResp_TranReg"/>
</dbReference>
<evidence type="ECO:0000313" key="6">
    <source>
        <dbReference type="Proteomes" id="UP000509638"/>
    </source>
</evidence>
<dbReference type="GO" id="GO:0003677">
    <property type="term" value="F:DNA binding"/>
    <property type="evidence" value="ECO:0007669"/>
    <property type="project" value="UniProtKB-KW"/>
</dbReference>
<accession>A0A7D5IZI2</accession>
<evidence type="ECO:0000256" key="1">
    <source>
        <dbReference type="ARBA" id="ARBA00023015"/>
    </source>
</evidence>
<evidence type="ECO:0000313" key="5">
    <source>
        <dbReference type="EMBL" id="QLD11995.1"/>
    </source>
</evidence>
<dbReference type="AlphaFoldDB" id="A0A7D5IZI2"/>
<dbReference type="GO" id="GO:0003700">
    <property type="term" value="F:DNA-binding transcription factor activity"/>
    <property type="evidence" value="ECO:0007669"/>
    <property type="project" value="InterPro"/>
</dbReference>
<dbReference type="SMART" id="SM00418">
    <property type="entry name" value="HTH_ARSR"/>
    <property type="match status" value="1"/>
</dbReference>
<dbReference type="InterPro" id="IPR001845">
    <property type="entry name" value="HTH_ArsR_DNA-bd_dom"/>
</dbReference>
<keyword evidence="1" id="KW-0805">Transcription regulation</keyword>
<evidence type="ECO:0000259" key="4">
    <source>
        <dbReference type="PROSITE" id="PS50987"/>
    </source>
</evidence>
<name>A0A7D5IZI2_9MICO</name>
<dbReference type="PRINTS" id="PR00778">
    <property type="entry name" value="HTHARSR"/>
</dbReference>
<dbReference type="PROSITE" id="PS50987">
    <property type="entry name" value="HTH_ARSR_2"/>
    <property type="match status" value="1"/>
</dbReference>
<dbReference type="RefSeq" id="WP_178012399.1">
    <property type="nucleotide sequence ID" value="NZ_CP058316.1"/>
</dbReference>
<proteinExistence type="predicted"/>
<dbReference type="CDD" id="cd00090">
    <property type="entry name" value="HTH_ARSR"/>
    <property type="match status" value="1"/>
</dbReference>
<dbReference type="InterPro" id="IPR036390">
    <property type="entry name" value="WH_DNA-bd_sf"/>
</dbReference>
<keyword evidence="3" id="KW-0804">Transcription</keyword>
<evidence type="ECO:0000256" key="3">
    <source>
        <dbReference type="ARBA" id="ARBA00023163"/>
    </source>
</evidence>
<gene>
    <name evidence="5" type="ORF">HW566_09600</name>
</gene>
<evidence type="ECO:0000256" key="2">
    <source>
        <dbReference type="ARBA" id="ARBA00023125"/>
    </source>
</evidence>
<dbReference type="Gene3D" id="1.10.10.10">
    <property type="entry name" value="Winged helix-like DNA-binding domain superfamily/Winged helix DNA-binding domain"/>
    <property type="match status" value="1"/>
</dbReference>
<keyword evidence="2" id="KW-0238">DNA-binding</keyword>
<organism evidence="5 6">
    <name type="scientific">Microbacterium oleivorans</name>
    <dbReference type="NCBI Taxonomy" id="273677"/>
    <lineage>
        <taxon>Bacteria</taxon>
        <taxon>Bacillati</taxon>
        <taxon>Actinomycetota</taxon>
        <taxon>Actinomycetes</taxon>
        <taxon>Micrococcales</taxon>
        <taxon>Microbacteriaceae</taxon>
        <taxon>Microbacterium</taxon>
    </lineage>
</organism>
<dbReference type="PANTHER" id="PTHR33154:SF33">
    <property type="entry name" value="TRANSCRIPTIONAL REPRESSOR SDPR"/>
    <property type="match status" value="1"/>
</dbReference>
<dbReference type="NCBIfam" id="NF033788">
    <property type="entry name" value="HTH_metalloreg"/>
    <property type="match status" value="1"/>
</dbReference>
<dbReference type="EMBL" id="CP058316">
    <property type="protein sequence ID" value="QLD11995.1"/>
    <property type="molecule type" value="Genomic_DNA"/>
</dbReference>
<dbReference type="Pfam" id="PF01022">
    <property type="entry name" value="HTH_5"/>
    <property type="match status" value="1"/>
</dbReference>
<sequence length="132" mass="14258">MTIDAVEATREPVELDARATEIYAHLFQALADPTRLAVLQHLSYGEHRVRDLVDHVGLAQSTVSKHVAFLLECGLVTVRPEGRASWYALAEPDATAVLITAAESLLHATGTRATLCSHLRRPRPVADAVVAG</sequence>
<reference evidence="5 6" key="1">
    <citation type="submission" date="2020-06" db="EMBL/GenBank/DDBJ databases">
        <authorList>
            <person name="Jo H."/>
        </authorList>
    </citation>
    <scope>NUCLEOTIDE SEQUENCE [LARGE SCALE GENOMIC DNA]</scope>
    <source>
        <strain evidence="5 6">I46</strain>
    </source>
</reference>
<dbReference type="PANTHER" id="PTHR33154">
    <property type="entry name" value="TRANSCRIPTIONAL REGULATOR, ARSR FAMILY"/>
    <property type="match status" value="1"/>
</dbReference>
<dbReference type="InterPro" id="IPR036388">
    <property type="entry name" value="WH-like_DNA-bd_sf"/>
</dbReference>
<dbReference type="InterPro" id="IPR011991">
    <property type="entry name" value="ArsR-like_HTH"/>
</dbReference>
<dbReference type="Proteomes" id="UP000509638">
    <property type="component" value="Chromosome"/>
</dbReference>
<feature type="domain" description="HTH arsR-type" evidence="4">
    <location>
        <begin position="15"/>
        <end position="109"/>
    </location>
</feature>